<dbReference type="EMBL" id="BSUW01000001">
    <property type="protein sequence ID" value="GMA71858.1"/>
    <property type="molecule type" value="Genomic_DNA"/>
</dbReference>
<reference evidence="2 4" key="2">
    <citation type="journal article" date="2014" name="Int. J. Syst. Evol. Microbiol.">
        <title>Complete genome sequence of Corynebacterium casei LMG S-19264T (=DSM 44701T), isolated from a smear-ripened cheese.</title>
        <authorList>
            <consortium name="US DOE Joint Genome Institute (JGI-PGF)"/>
            <person name="Walter F."/>
            <person name="Albersmeier A."/>
            <person name="Kalinowski J."/>
            <person name="Ruckert C."/>
        </authorList>
    </citation>
    <scope>NUCLEOTIDE SEQUENCE [LARGE SCALE GENOMIC DNA]</scope>
    <source>
        <strain evidence="2 4">NBRC 114545</strain>
    </source>
</reference>
<gene>
    <name evidence="1" type="ORF">C7K38_08620</name>
    <name evidence="2" type="ORF">GCM10025885_09070</name>
</gene>
<reference evidence="2" key="4">
    <citation type="submission" date="2023-02" db="EMBL/GenBank/DDBJ databases">
        <authorList>
            <person name="Sun Q."/>
            <person name="Mori K."/>
        </authorList>
    </citation>
    <scope>NUCLEOTIDE SEQUENCE</scope>
    <source>
        <strain evidence="2">NBRC 114545</strain>
    </source>
</reference>
<evidence type="ECO:0000313" key="3">
    <source>
        <dbReference type="Proteomes" id="UP000268310"/>
    </source>
</evidence>
<evidence type="ECO:0000313" key="4">
    <source>
        <dbReference type="Proteomes" id="UP001157039"/>
    </source>
</evidence>
<accession>A0AA38CUZ3</accession>
<protein>
    <submittedName>
        <fullName evidence="2">Transcriptional regulator</fullName>
    </submittedName>
</protein>
<keyword evidence="3" id="KW-1185">Reference proteome</keyword>
<dbReference type="KEGG" id="too:C7K38_08620"/>
<dbReference type="RefSeq" id="WP_123936231.1">
    <property type="nucleotide sequence ID" value="NZ_BSUW01000001.1"/>
</dbReference>
<dbReference type="AlphaFoldDB" id="A0AA38CUZ3"/>
<evidence type="ECO:0000313" key="1">
    <source>
        <dbReference type="EMBL" id="AYW48422.1"/>
    </source>
</evidence>
<dbReference type="Proteomes" id="UP001157039">
    <property type="component" value="Unassembled WGS sequence"/>
</dbReference>
<reference evidence="1 3" key="1">
    <citation type="journal article" date="2012" name="Int. J. Syst. Evol. Microbiol.">
        <title>Characterization of Tetragenococcus strains from sugar thick juice reveals a novel species, Tetragenococcus osmophilus sp. nov., and divides Tetragenococcus halophilus into two subspecies, T. halophilus subsp. halophilus subsp. nov. and T. halophilus subsp. flandriensis subsp. nov.</title>
        <authorList>
            <person name="Juste A."/>
            <person name="Van Trappen S."/>
            <person name="Verreth C."/>
            <person name="Cleenwerck I."/>
            <person name="De Vos P."/>
            <person name="Lievens B."/>
            <person name="Willems K.A."/>
        </authorList>
    </citation>
    <scope>NUCLEOTIDE SEQUENCE [LARGE SCALE GENOMIC DNA]</scope>
    <source>
        <strain evidence="1 3">JCM 31126</strain>
    </source>
</reference>
<sequence length="195" mass="23342">MNKLLLELFDKYQGTLIRSDLEKYNVSPSSLTRAIKNNEVQKVANGVYTLRNYFPDEYWYRQRKFSKGIYSHKSALILHDLTDLNAEEYTMTFPRGYSNKNLENYYIHSYYVSPEIMPLDIEKVKTPRGNEVWVYSKERTLVDIWNPKLNFDTTTRLEALKRYMDLPDKKFHHIAMLERKIGERVELRRAMEVLL</sequence>
<organism evidence="2 4">
    <name type="scientific">Tetragenococcus osmophilus</name>
    <dbReference type="NCBI Taxonomy" id="526944"/>
    <lineage>
        <taxon>Bacteria</taxon>
        <taxon>Bacillati</taxon>
        <taxon>Bacillota</taxon>
        <taxon>Bacilli</taxon>
        <taxon>Lactobacillales</taxon>
        <taxon>Enterococcaceae</taxon>
        <taxon>Tetragenococcus</taxon>
    </lineage>
</organism>
<evidence type="ECO:0000313" key="2">
    <source>
        <dbReference type="EMBL" id="GMA71858.1"/>
    </source>
</evidence>
<proteinExistence type="predicted"/>
<dbReference type="Proteomes" id="UP000268310">
    <property type="component" value="Chromosome"/>
</dbReference>
<reference evidence="1" key="3">
    <citation type="submission" date="2018-03" db="EMBL/GenBank/DDBJ databases">
        <authorList>
            <person name="Jeon C.O."/>
        </authorList>
    </citation>
    <scope>NUCLEOTIDE SEQUENCE</scope>
    <source>
        <strain evidence="1">JCM 31126</strain>
    </source>
</reference>
<name>A0AA38CUZ3_9ENTE</name>
<dbReference type="EMBL" id="CP027783">
    <property type="protein sequence ID" value="AYW48422.1"/>
    <property type="molecule type" value="Genomic_DNA"/>
</dbReference>